<proteinExistence type="predicted"/>
<gene>
    <name evidence="1" type="ORF">P4O66_012796</name>
</gene>
<organism evidence="1 2">
    <name type="scientific">Electrophorus voltai</name>
    <dbReference type="NCBI Taxonomy" id="2609070"/>
    <lineage>
        <taxon>Eukaryota</taxon>
        <taxon>Metazoa</taxon>
        <taxon>Chordata</taxon>
        <taxon>Craniata</taxon>
        <taxon>Vertebrata</taxon>
        <taxon>Euteleostomi</taxon>
        <taxon>Actinopterygii</taxon>
        <taxon>Neopterygii</taxon>
        <taxon>Teleostei</taxon>
        <taxon>Ostariophysi</taxon>
        <taxon>Gymnotiformes</taxon>
        <taxon>Gymnotoidei</taxon>
        <taxon>Gymnotidae</taxon>
        <taxon>Electrophorus</taxon>
    </lineage>
</organism>
<accession>A0AAD8ZV10</accession>
<dbReference type="AlphaFoldDB" id="A0AAD8ZV10"/>
<dbReference type="EMBL" id="JAROKS010000002">
    <property type="protein sequence ID" value="KAK1805903.1"/>
    <property type="molecule type" value="Genomic_DNA"/>
</dbReference>
<name>A0AAD8ZV10_9TELE</name>
<evidence type="ECO:0000313" key="2">
    <source>
        <dbReference type="Proteomes" id="UP001239994"/>
    </source>
</evidence>
<evidence type="ECO:0000313" key="1">
    <source>
        <dbReference type="EMBL" id="KAK1805903.1"/>
    </source>
</evidence>
<protein>
    <submittedName>
        <fullName evidence="1">Uncharacterized protein</fullName>
    </submittedName>
</protein>
<sequence>MDISLVFNIIVPDVLQAKVIHLSVDHRFPDKQEVQSLYQQLNLKKTSATILKFADGAPLVSPINNSDKCFHRKELNQLVSWFLSKYLMLIA</sequence>
<comment type="caution">
    <text evidence="1">The sequence shown here is derived from an EMBL/GenBank/DDBJ whole genome shotgun (WGS) entry which is preliminary data.</text>
</comment>
<keyword evidence="2" id="KW-1185">Reference proteome</keyword>
<reference evidence="1" key="1">
    <citation type="submission" date="2023-03" db="EMBL/GenBank/DDBJ databases">
        <title>Electrophorus voltai genome.</title>
        <authorList>
            <person name="Bian C."/>
        </authorList>
    </citation>
    <scope>NUCLEOTIDE SEQUENCE</scope>
    <source>
        <strain evidence="1">CB-2022</strain>
        <tissue evidence="1">Muscle</tissue>
    </source>
</reference>
<feature type="non-terminal residue" evidence="1">
    <location>
        <position position="1"/>
    </location>
</feature>
<dbReference type="Proteomes" id="UP001239994">
    <property type="component" value="Unassembled WGS sequence"/>
</dbReference>